<comment type="caution">
    <text evidence="2">The sequence shown here is derived from an EMBL/GenBank/DDBJ whole genome shotgun (WGS) entry which is preliminary data.</text>
</comment>
<evidence type="ECO:0000256" key="1">
    <source>
        <dbReference type="SAM" id="SignalP"/>
    </source>
</evidence>
<organism evidence="2 3">
    <name type="scientific">Roseisolibacter agri</name>
    <dbReference type="NCBI Taxonomy" id="2014610"/>
    <lineage>
        <taxon>Bacteria</taxon>
        <taxon>Pseudomonadati</taxon>
        <taxon>Gemmatimonadota</taxon>
        <taxon>Gemmatimonadia</taxon>
        <taxon>Gemmatimonadales</taxon>
        <taxon>Gemmatimonadaceae</taxon>
        <taxon>Roseisolibacter</taxon>
    </lineage>
</organism>
<protein>
    <recommendedName>
        <fullName evidence="4">DUF4394 domain-containing protein</fullName>
    </recommendedName>
</protein>
<gene>
    <name evidence="2" type="ORF">rosag_25900</name>
</gene>
<proteinExistence type="predicted"/>
<accession>A0AA37Q7G0</accession>
<feature type="signal peptide" evidence="1">
    <location>
        <begin position="1"/>
        <end position="21"/>
    </location>
</feature>
<evidence type="ECO:0008006" key="4">
    <source>
        <dbReference type="Google" id="ProtNLM"/>
    </source>
</evidence>
<evidence type="ECO:0000313" key="2">
    <source>
        <dbReference type="EMBL" id="GLC26077.1"/>
    </source>
</evidence>
<sequence length="300" mass="31242">MSARRAAALRLGALAAMGLTAAACVEIASAENGVQAIRLDPILPSIIAGDTLRDSLGRVQRLRGVAFGESGDSIAGAAFEYGYLALGRDTATNARPALVVDPTTGLVRADSLPGVAQARVSARFGNRLQILDTLAIVRRPTRLERVATTDSLRMTYLCNDASAELRSGTDSTLVTASSALAVRLTGDSAGGAVAVPSYLVRYRIVAPATVPSGQSPYGDVRPALYLTNGRVDRPIGHDTTNASGQTATALRVVPTLLTSQNAPSVVRVEARVFVAGRQVGDSVPFRVFLTRRAPSTGSCP</sequence>
<dbReference type="AlphaFoldDB" id="A0AA37Q7G0"/>
<dbReference type="PROSITE" id="PS51257">
    <property type="entry name" value="PROKAR_LIPOPROTEIN"/>
    <property type="match status" value="1"/>
</dbReference>
<keyword evidence="1" id="KW-0732">Signal</keyword>
<name>A0AA37Q7G0_9BACT</name>
<dbReference type="RefSeq" id="WP_284350546.1">
    <property type="nucleotide sequence ID" value="NZ_BRXS01000004.1"/>
</dbReference>
<dbReference type="Proteomes" id="UP001161325">
    <property type="component" value="Unassembled WGS sequence"/>
</dbReference>
<keyword evidence="3" id="KW-1185">Reference proteome</keyword>
<evidence type="ECO:0000313" key="3">
    <source>
        <dbReference type="Proteomes" id="UP001161325"/>
    </source>
</evidence>
<dbReference type="EMBL" id="BRXS01000004">
    <property type="protein sequence ID" value="GLC26077.1"/>
    <property type="molecule type" value="Genomic_DNA"/>
</dbReference>
<reference evidence="2" key="1">
    <citation type="submission" date="2022-08" db="EMBL/GenBank/DDBJ databases">
        <title>Draft genome sequencing of Roseisolibacter agri AW1220.</title>
        <authorList>
            <person name="Tobiishi Y."/>
            <person name="Tonouchi A."/>
        </authorList>
    </citation>
    <scope>NUCLEOTIDE SEQUENCE</scope>
    <source>
        <strain evidence="2">AW1220</strain>
    </source>
</reference>
<feature type="chain" id="PRO_5041339368" description="DUF4394 domain-containing protein" evidence="1">
    <location>
        <begin position="22"/>
        <end position="300"/>
    </location>
</feature>